<dbReference type="InterPro" id="IPR010657">
    <property type="entry name" value="ImpA_N"/>
</dbReference>
<dbReference type="Proteomes" id="UP000028725">
    <property type="component" value="Unassembled WGS sequence"/>
</dbReference>
<dbReference type="STRING" id="394096.DB31_5592"/>
<feature type="domain" description="ImpA N-terminal" evidence="2">
    <location>
        <begin position="17"/>
        <end position="128"/>
    </location>
</feature>
<dbReference type="OrthoDB" id="1522895at2"/>
<dbReference type="EMBL" id="JMCB01000003">
    <property type="protein sequence ID" value="KFE70550.1"/>
    <property type="molecule type" value="Genomic_DNA"/>
</dbReference>
<feature type="region of interest" description="Disordered" evidence="1">
    <location>
        <begin position="399"/>
        <end position="422"/>
    </location>
</feature>
<dbReference type="PANTHER" id="PTHR37024">
    <property type="entry name" value="TYPE VI SECRETION SYSTEM DUF2094 AND IMPA-RELATED DOMAIN PROTEIN"/>
    <property type="match status" value="1"/>
</dbReference>
<protein>
    <recommendedName>
        <fullName evidence="2">ImpA N-terminal domain-containing protein</fullName>
    </recommendedName>
</protein>
<proteinExistence type="predicted"/>
<name>A0A085WS87_9BACT</name>
<evidence type="ECO:0000313" key="4">
    <source>
        <dbReference type="Proteomes" id="UP000028725"/>
    </source>
</evidence>
<organism evidence="3 4">
    <name type="scientific">Hyalangium minutum</name>
    <dbReference type="NCBI Taxonomy" id="394096"/>
    <lineage>
        <taxon>Bacteria</taxon>
        <taxon>Pseudomonadati</taxon>
        <taxon>Myxococcota</taxon>
        <taxon>Myxococcia</taxon>
        <taxon>Myxococcales</taxon>
        <taxon>Cystobacterineae</taxon>
        <taxon>Archangiaceae</taxon>
        <taxon>Hyalangium</taxon>
    </lineage>
</organism>
<dbReference type="PANTHER" id="PTHR37024:SF3">
    <property type="entry name" value="TYPE VI SECRETION SYSTEM PROTEIN TSSA"/>
    <property type="match status" value="1"/>
</dbReference>
<comment type="caution">
    <text evidence="3">The sequence shown here is derived from an EMBL/GenBank/DDBJ whole genome shotgun (WGS) entry which is preliminary data.</text>
</comment>
<keyword evidence="4" id="KW-1185">Reference proteome</keyword>
<dbReference type="PATRIC" id="fig|394096.3.peg.2071"/>
<dbReference type="Pfam" id="PF16989">
    <property type="entry name" value="T6SS_VasJ"/>
    <property type="match status" value="1"/>
</dbReference>
<dbReference type="AlphaFoldDB" id="A0A085WS87"/>
<accession>A0A085WS87</accession>
<gene>
    <name evidence="3" type="ORF">DB31_5592</name>
</gene>
<feature type="compositionally biased region" description="Pro residues" evidence="1">
    <location>
        <begin position="190"/>
        <end position="214"/>
    </location>
</feature>
<reference evidence="3 4" key="1">
    <citation type="submission" date="2014-04" db="EMBL/GenBank/DDBJ databases">
        <title>Genome assembly of Hyalangium minutum DSM 14724.</title>
        <authorList>
            <person name="Sharma G."/>
            <person name="Subramanian S."/>
        </authorList>
    </citation>
    <scope>NUCLEOTIDE SEQUENCE [LARGE SCALE GENOMIC DNA]</scope>
    <source>
        <strain evidence="3 4">DSM 14724</strain>
    </source>
</reference>
<feature type="region of interest" description="Disordered" evidence="1">
    <location>
        <begin position="187"/>
        <end position="220"/>
    </location>
</feature>
<evidence type="ECO:0000259" key="2">
    <source>
        <dbReference type="Pfam" id="PF06812"/>
    </source>
</evidence>
<dbReference type="InterPro" id="IPR017739">
    <property type="entry name" value="T6SS-assoc_VCA0119"/>
</dbReference>
<dbReference type="NCBIfam" id="TIGR03362">
    <property type="entry name" value="VI_chp_7"/>
    <property type="match status" value="1"/>
</dbReference>
<evidence type="ECO:0000256" key="1">
    <source>
        <dbReference type="SAM" id="MobiDB-lite"/>
    </source>
</evidence>
<evidence type="ECO:0000313" key="3">
    <source>
        <dbReference type="EMBL" id="KFE70550.1"/>
    </source>
</evidence>
<sequence length="546" mass="57792">MAVSIDQLKEKAKNWIEPCSTAAPAGATAKTNPQYEAVIAEMAKLESVTGGAVDWPMVLDSSGKVLQSVSKDLRIATYMAFGLYQTQGLDGLATGLVVVSEIMDRYWPGLFPELARMRGRANALGWLIERTTLTLADTPLDSGAKERVEALDVAAARLAEVARQKFEANGPAVRPLLESVQRLKASLPAEAPPPPPPPPPQPKPTTSVPPPPAIAPVTAPVAAPTPAPAVEMPAVAALAGPEGVTDFLRQTGSALLNAANTLRRAVATDPQSYRMLRVGLYLHLVQPPPSDAAGKTSIPPPPPSLRTQLEKMAQNGKWAEVLEESESALTQYRFWVDLHYLSARALAELGPTYAPARQALLIELGSWLKRMPSVPKFLFGDGSPSANGETRAWLESELAPPAATGGGGSASKDEAGEGDDEAAALTEARKLLGGGKAPEAIALLQKRVDSATSSRKRFKARLALAKLCAASGQTPVARALFEALDREAVERGLDVWEPVLAAECLEGLLGVSKPQPKAGEGLVSEFNARYHRLCLIDPSAALRVSL</sequence>
<dbReference type="RefSeq" id="WP_044185733.1">
    <property type="nucleotide sequence ID" value="NZ_JMCB01000003.1"/>
</dbReference>
<dbReference type="Pfam" id="PF06812">
    <property type="entry name" value="ImpA_N"/>
    <property type="match status" value="1"/>
</dbReference>